<proteinExistence type="predicted"/>
<gene>
    <name evidence="2" type="ORF">JMJ54_10210</name>
</gene>
<sequence>MYILLIGYLYVVVMFAAASGSVAKALVWIFLLGVLPTWLLVWLKRRGQIVRERKEAEGEGDDEGRKRSDD</sequence>
<dbReference type="Proteomes" id="UP000809431">
    <property type="component" value="Unassembled WGS sequence"/>
</dbReference>
<feature type="transmembrane region" description="Helical" evidence="1">
    <location>
        <begin position="26"/>
        <end position="43"/>
    </location>
</feature>
<keyword evidence="1" id="KW-0472">Membrane</keyword>
<organism evidence="2 3">
    <name type="scientific">Jeongeupia naejangsanensis</name>
    <dbReference type="NCBI Taxonomy" id="613195"/>
    <lineage>
        <taxon>Bacteria</taxon>
        <taxon>Pseudomonadati</taxon>
        <taxon>Pseudomonadota</taxon>
        <taxon>Betaproteobacteria</taxon>
        <taxon>Neisseriales</taxon>
        <taxon>Chitinibacteraceae</taxon>
        <taxon>Jeongeupia</taxon>
    </lineage>
</organism>
<reference evidence="2 3" key="1">
    <citation type="submission" date="2021-01" db="EMBL/GenBank/DDBJ databases">
        <title>Draft Genome Sequence and Polyhydroxyalkanoate Biosynthetic Potential of Jeongeupia naejangsanensis Type Strain DSM 24253.</title>
        <authorList>
            <person name="Turrini P."/>
            <person name="Artuso I."/>
            <person name="Lugli G.A."/>
            <person name="Frangipani E."/>
            <person name="Ventura M."/>
            <person name="Visca P."/>
        </authorList>
    </citation>
    <scope>NUCLEOTIDE SEQUENCE [LARGE SCALE GENOMIC DNA]</scope>
    <source>
        <strain evidence="2 3">DSM 24253</strain>
    </source>
</reference>
<keyword evidence="1" id="KW-1133">Transmembrane helix</keyword>
<dbReference type="EMBL" id="JAESND010000004">
    <property type="protein sequence ID" value="MBM3116209.1"/>
    <property type="molecule type" value="Genomic_DNA"/>
</dbReference>
<dbReference type="RefSeq" id="WP_203538370.1">
    <property type="nucleotide sequence ID" value="NZ_JAESND010000004.1"/>
</dbReference>
<accession>A0ABS2BN30</accession>
<protein>
    <submittedName>
        <fullName evidence="2">Uncharacterized protein</fullName>
    </submittedName>
</protein>
<comment type="caution">
    <text evidence="2">The sequence shown here is derived from an EMBL/GenBank/DDBJ whole genome shotgun (WGS) entry which is preliminary data.</text>
</comment>
<keyword evidence="1" id="KW-0812">Transmembrane</keyword>
<evidence type="ECO:0000256" key="1">
    <source>
        <dbReference type="SAM" id="Phobius"/>
    </source>
</evidence>
<evidence type="ECO:0000313" key="2">
    <source>
        <dbReference type="EMBL" id="MBM3116209.1"/>
    </source>
</evidence>
<evidence type="ECO:0000313" key="3">
    <source>
        <dbReference type="Proteomes" id="UP000809431"/>
    </source>
</evidence>
<name>A0ABS2BN30_9NEIS</name>
<keyword evidence="3" id="KW-1185">Reference proteome</keyword>